<dbReference type="OrthoDB" id="1751077at2759"/>
<dbReference type="AlphaFoldDB" id="A0A9Q1GJW2"/>
<comment type="caution">
    <text evidence="1">The sequence shown here is derived from an EMBL/GenBank/DDBJ whole genome shotgun (WGS) entry which is preliminary data.</text>
</comment>
<dbReference type="EMBL" id="JAKOGI010004105">
    <property type="protein sequence ID" value="KAJ8419948.1"/>
    <property type="molecule type" value="Genomic_DNA"/>
</dbReference>
<evidence type="ECO:0008006" key="3">
    <source>
        <dbReference type="Google" id="ProtNLM"/>
    </source>
</evidence>
<name>A0A9Q1GJW2_9CARY</name>
<dbReference type="PANTHER" id="PTHR33116">
    <property type="entry name" value="REVERSE TRANSCRIPTASE ZINC-BINDING DOMAIN-CONTAINING PROTEIN-RELATED-RELATED"/>
    <property type="match status" value="1"/>
</dbReference>
<sequence length="217" mass="23903">MRKGGFSKAYLRLLSSPTAPLNPQIIAMGSTLSLEQQMDLCAPFIRDNIKEALFSIPGIKSPGLDGFNINFFKATPSTNSFKLRSCLLTLGKQRLFSCLRSKTSLRPMTFDQSLAALKAPAPTLKLIMQVLTDFHVCSGLKANISKSQVIFGGCSRALQDECLKTTKFQEGSFPLRYLEVPITASKLSKSECRVLVKKIMGKVRLWSSRSLSFAGRA</sequence>
<gene>
    <name evidence="1" type="ORF">Cgig2_000902</name>
</gene>
<accession>A0A9Q1GJW2</accession>
<dbReference type="PANTHER" id="PTHR33116:SF84">
    <property type="entry name" value="RNA-DIRECTED DNA POLYMERASE"/>
    <property type="match status" value="1"/>
</dbReference>
<evidence type="ECO:0000313" key="1">
    <source>
        <dbReference type="EMBL" id="KAJ8419948.1"/>
    </source>
</evidence>
<dbReference type="Proteomes" id="UP001153076">
    <property type="component" value="Unassembled WGS sequence"/>
</dbReference>
<protein>
    <recommendedName>
        <fullName evidence="3">Reverse transcriptase</fullName>
    </recommendedName>
</protein>
<proteinExistence type="predicted"/>
<keyword evidence="2" id="KW-1185">Reference proteome</keyword>
<reference evidence="1" key="1">
    <citation type="submission" date="2022-04" db="EMBL/GenBank/DDBJ databases">
        <title>Carnegiea gigantea Genome sequencing and assembly v2.</title>
        <authorList>
            <person name="Copetti D."/>
            <person name="Sanderson M.J."/>
            <person name="Burquez A."/>
            <person name="Wojciechowski M.F."/>
        </authorList>
    </citation>
    <scope>NUCLEOTIDE SEQUENCE</scope>
    <source>
        <strain evidence="1">SGP5-SGP5p</strain>
        <tissue evidence="1">Aerial part</tissue>
    </source>
</reference>
<organism evidence="1 2">
    <name type="scientific">Carnegiea gigantea</name>
    <dbReference type="NCBI Taxonomy" id="171969"/>
    <lineage>
        <taxon>Eukaryota</taxon>
        <taxon>Viridiplantae</taxon>
        <taxon>Streptophyta</taxon>
        <taxon>Embryophyta</taxon>
        <taxon>Tracheophyta</taxon>
        <taxon>Spermatophyta</taxon>
        <taxon>Magnoliopsida</taxon>
        <taxon>eudicotyledons</taxon>
        <taxon>Gunneridae</taxon>
        <taxon>Pentapetalae</taxon>
        <taxon>Caryophyllales</taxon>
        <taxon>Cactineae</taxon>
        <taxon>Cactaceae</taxon>
        <taxon>Cactoideae</taxon>
        <taxon>Echinocereeae</taxon>
        <taxon>Carnegiea</taxon>
    </lineage>
</organism>
<evidence type="ECO:0000313" key="2">
    <source>
        <dbReference type="Proteomes" id="UP001153076"/>
    </source>
</evidence>